<name>A0A9D3PEL9_MEGAT</name>
<dbReference type="AlphaFoldDB" id="A0A9D3PEL9"/>
<feature type="region of interest" description="Disordered" evidence="1">
    <location>
        <begin position="31"/>
        <end position="293"/>
    </location>
</feature>
<reference evidence="3" key="1">
    <citation type="submission" date="2021-01" db="EMBL/GenBank/DDBJ databases">
        <authorList>
            <person name="Zahm M."/>
            <person name="Roques C."/>
            <person name="Cabau C."/>
            <person name="Klopp C."/>
            <person name="Donnadieu C."/>
            <person name="Jouanno E."/>
            <person name="Lampietro C."/>
            <person name="Louis A."/>
            <person name="Herpin A."/>
            <person name="Echchiki A."/>
            <person name="Berthelot C."/>
            <person name="Parey E."/>
            <person name="Roest-Crollius H."/>
            <person name="Braasch I."/>
            <person name="Postlethwait J."/>
            <person name="Bobe J."/>
            <person name="Montfort J."/>
            <person name="Bouchez O."/>
            <person name="Begum T."/>
            <person name="Mejri S."/>
            <person name="Adams A."/>
            <person name="Chen W.-J."/>
            <person name="Guiguen Y."/>
        </authorList>
    </citation>
    <scope>NUCLEOTIDE SEQUENCE</scope>
    <source>
        <strain evidence="3">YG-15Mar2019-1</strain>
        <tissue evidence="3">Brain</tissue>
    </source>
</reference>
<evidence type="ECO:0000256" key="1">
    <source>
        <dbReference type="SAM" id="MobiDB-lite"/>
    </source>
</evidence>
<feature type="compositionally biased region" description="Pro residues" evidence="1">
    <location>
        <begin position="45"/>
        <end position="55"/>
    </location>
</feature>
<proteinExistence type="predicted"/>
<feature type="compositionally biased region" description="Pro residues" evidence="1">
    <location>
        <begin position="183"/>
        <end position="194"/>
    </location>
</feature>
<evidence type="ECO:0000313" key="4">
    <source>
        <dbReference type="Proteomes" id="UP001046870"/>
    </source>
</evidence>
<protein>
    <submittedName>
        <fullName evidence="3">Uncharacterized protein</fullName>
    </submittedName>
</protein>
<accession>A0A9D3PEL9</accession>
<keyword evidence="4" id="KW-1185">Reference proteome</keyword>
<feature type="signal peptide" evidence="2">
    <location>
        <begin position="1"/>
        <end position="31"/>
    </location>
</feature>
<dbReference type="Proteomes" id="UP001046870">
    <property type="component" value="Chromosome 20"/>
</dbReference>
<feature type="compositionally biased region" description="Basic and acidic residues" evidence="1">
    <location>
        <begin position="254"/>
        <end position="264"/>
    </location>
</feature>
<evidence type="ECO:0000256" key="2">
    <source>
        <dbReference type="SAM" id="SignalP"/>
    </source>
</evidence>
<dbReference type="OrthoDB" id="8961760at2759"/>
<sequence length="408" mass="44888">MSGRATGNAARKQDSTMKNLVLALLFLGVAARPDPRRPWQQDRPAFPPYRPPPYEPGRDRPPIWPGSRDPWQQDNPGPGWDDWPTWEGEEFPGGMGEGWPTPGFDDFPMSSGWGMDDEQPTWPEQRPPCKPSKPGNRPTDGDTGAPGPDPGFEGPTTNPGQNERGDRVPRGSGPRQPSQQERPFPPAFRPPPQSPLSGSATDFGWGTENDRQPAWQGQGFDRPGFDRNRRPPRAGPGGRRPGGPRPERPQGGGRFERPNGRDPALRPPKGPFGPGGREPFEETPFGGRPLSPDEVAHREFIPIFTADNITIQNASGFPLKKGDNVFLLPKGGRRGFPGRPGQRPPQDLYGYGYRYGYGYGFQPYLKLSYNPTATPNVSFEYGITQLLPGFLKADPEGETENEEEVPGA</sequence>
<keyword evidence="2" id="KW-0732">Signal</keyword>
<dbReference type="EMBL" id="JAFDVH010000020">
    <property type="protein sequence ID" value="KAG7458602.1"/>
    <property type="molecule type" value="Genomic_DNA"/>
</dbReference>
<organism evidence="3 4">
    <name type="scientific">Megalops atlanticus</name>
    <name type="common">Tarpon</name>
    <name type="synonym">Clupea gigantea</name>
    <dbReference type="NCBI Taxonomy" id="7932"/>
    <lineage>
        <taxon>Eukaryota</taxon>
        <taxon>Metazoa</taxon>
        <taxon>Chordata</taxon>
        <taxon>Craniata</taxon>
        <taxon>Vertebrata</taxon>
        <taxon>Euteleostomi</taxon>
        <taxon>Actinopterygii</taxon>
        <taxon>Neopterygii</taxon>
        <taxon>Teleostei</taxon>
        <taxon>Elopiformes</taxon>
        <taxon>Megalopidae</taxon>
        <taxon>Megalops</taxon>
    </lineage>
</organism>
<comment type="caution">
    <text evidence="3">The sequence shown here is derived from an EMBL/GenBank/DDBJ whole genome shotgun (WGS) entry which is preliminary data.</text>
</comment>
<gene>
    <name evidence="3" type="ORF">MATL_G00222390</name>
</gene>
<feature type="chain" id="PRO_5038801045" evidence="2">
    <location>
        <begin position="32"/>
        <end position="408"/>
    </location>
</feature>
<evidence type="ECO:0000313" key="3">
    <source>
        <dbReference type="EMBL" id="KAG7458602.1"/>
    </source>
</evidence>